<evidence type="ECO:0000259" key="1">
    <source>
        <dbReference type="Pfam" id="PF11895"/>
    </source>
</evidence>
<sequence>MRFHNSCLFSQPAQTADRVPRRDVHRARKNCDGRLLGCDPRPQAQPKPVVGNPHCLPAGKTMNDIEQTCATSAFPTLTTNPGPATSVPPV</sequence>
<evidence type="ECO:0000313" key="3">
    <source>
        <dbReference type="Proteomes" id="UP001219525"/>
    </source>
</evidence>
<feature type="domain" description="Fungal ligninase C-terminal" evidence="1">
    <location>
        <begin position="45"/>
        <end position="90"/>
    </location>
</feature>
<dbReference type="Gene3D" id="1.10.420.10">
    <property type="entry name" value="Peroxidase, domain 2"/>
    <property type="match status" value="1"/>
</dbReference>
<dbReference type="EMBL" id="JARJCW010000009">
    <property type="protein sequence ID" value="KAJ7220722.1"/>
    <property type="molecule type" value="Genomic_DNA"/>
</dbReference>
<name>A0AAD6YIZ6_9AGAR</name>
<gene>
    <name evidence="2" type="ORF">GGX14DRAFT_675814</name>
</gene>
<proteinExistence type="predicted"/>
<dbReference type="Proteomes" id="UP001219525">
    <property type="component" value="Unassembled WGS sequence"/>
</dbReference>
<evidence type="ECO:0000313" key="2">
    <source>
        <dbReference type="EMBL" id="KAJ7220722.1"/>
    </source>
</evidence>
<dbReference type="InterPro" id="IPR024589">
    <property type="entry name" value="Ligninase_C"/>
</dbReference>
<organism evidence="2 3">
    <name type="scientific">Mycena pura</name>
    <dbReference type="NCBI Taxonomy" id="153505"/>
    <lineage>
        <taxon>Eukaryota</taxon>
        <taxon>Fungi</taxon>
        <taxon>Dikarya</taxon>
        <taxon>Basidiomycota</taxon>
        <taxon>Agaricomycotina</taxon>
        <taxon>Agaricomycetes</taxon>
        <taxon>Agaricomycetidae</taxon>
        <taxon>Agaricales</taxon>
        <taxon>Marasmiineae</taxon>
        <taxon>Mycenaceae</taxon>
        <taxon>Mycena</taxon>
    </lineage>
</organism>
<reference evidence="2" key="1">
    <citation type="submission" date="2023-03" db="EMBL/GenBank/DDBJ databases">
        <title>Massive genome expansion in bonnet fungi (Mycena s.s.) driven by repeated elements and novel gene families across ecological guilds.</title>
        <authorList>
            <consortium name="Lawrence Berkeley National Laboratory"/>
            <person name="Harder C.B."/>
            <person name="Miyauchi S."/>
            <person name="Viragh M."/>
            <person name="Kuo A."/>
            <person name="Thoen E."/>
            <person name="Andreopoulos B."/>
            <person name="Lu D."/>
            <person name="Skrede I."/>
            <person name="Drula E."/>
            <person name="Henrissat B."/>
            <person name="Morin E."/>
            <person name="Kohler A."/>
            <person name="Barry K."/>
            <person name="LaButti K."/>
            <person name="Morin E."/>
            <person name="Salamov A."/>
            <person name="Lipzen A."/>
            <person name="Mereny Z."/>
            <person name="Hegedus B."/>
            <person name="Baldrian P."/>
            <person name="Stursova M."/>
            <person name="Weitz H."/>
            <person name="Taylor A."/>
            <person name="Grigoriev I.V."/>
            <person name="Nagy L.G."/>
            <person name="Martin F."/>
            <person name="Kauserud H."/>
        </authorList>
    </citation>
    <scope>NUCLEOTIDE SEQUENCE</scope>
    <source>
        <strain evidence="2">9144</strain>
    </source>
</reference>
<comment type="caution">
    <text evidence="2">The sequence shown here is derived from an EMBL/GenBank/DDBJ whole genome shotgun (WGS) entry which is preliminary data.</text>
</comment>
<accession>A0AAD6YIZ6</accession>
<dbReference type="AlphaFoldDB" id="A0AAD6YIZ6"/>
<dbReference type="Pfam" id="PF11895">
    <property type="entry name" value="Peroxidase_ext"/>
    <property type="match status" value="1"/>
</dbReference>
<protein>
    <recommendedName>
        <fullName evidence="1">Fungal ligninase C-terminal domain-containing protein</fullName>
    </recommendedName>
</protein>
<keyword evidence="3" id="KW-1185">Reference proteome</keyword>